<feature type="domain" description="N-acetyltransferase" evidence="1">
    <location>
        <begin position="18"/>
        <end position="174"/>
    </location>
</feature>
<evidence type="ECO:0000259" key="1">
    <source>
        <dbReference type="PROSITE" id="PS51186"/>
    </source>
</evidence>
<name>A0A7S8IGL8_9CHLR</name>
<keyword evidence="3" id="KW-1185">Reference proteome</keyword>
<protein>
    <submittedName>
        <fullName evidence="2">GNAT family N-acetyltransferase</fullName>
    </submittedName>
</protein>
<sequence>MTELFDFSQFPILQTERLVLRKLTHDDAEAMIAIFGSPEVLRFLNEDPVDTVEKAVGMIDWLNGHYDDQHAVQWGITLQGDDHVVGTCGFYRWDRSDRHVDIGYHIVPSLWGRGYATEAARAVVGWCFQNLGVHRIQADCTEGHTASERVMIKCGFRLEGTWRESCWEHGRFVNIRQYGLLQPEFAASQSNFSSLI</sequence>
<dbReference type="Gene3D" id="3.40.630.30">
    <property type="match status" value="1"/>
</dbReference>
<dbReference type="Pfam" id="PF13302">
    <property type="entry name" value="Acetyltransf_3"/>
    <property type="match status" value="1"/>
</dbReference>
<dbReference type="EMBL" id="CP062983">
    <property type="protein sequence ID" value="QPC84931.1"/>
    <property type="molecule type" value="Genomic_DNA"/>
</dbReference>
<proteinExistence type="predicted"/>
<dbReference type="AlphaFoldDB" id="A0A7S8IGL8"/>
<dbReference type="InterPro" id="IPR016181">
    <property type="entry name" value="Acyl_CoA_acyltransferase"/>
</dbReference>
<organism evidence="2 3">
    <name type="scientific">Phototrophicus methaneseepsis</name>
    <dbReference type="NCBI Taxonomy" id="2710758"/>
    <lineage>
        <taxon>Bacteria</taxon>
        <taxon>Bacillati</taxon>
        <taxon>Chloroflexota</taxon>
        <taxon>Candidatus Thermofontia</taxon>
        <taxon>Phototrophicales</taxon>
        <taxon>Phototrophicaceae</taxon>
        <taxon>Phototrophicus</taxon>
    </lineage>
</organism>
<dbReference type="PROSITE" id="PS51186">
    <property type="entry name" value="GNAT"/>
    <property type="match status" value="1"/>
</dbReference>
<dbReference type="GO" id="GO:0016747">
    <property type="term" value="F:acyltransferase activity, transferring groups other than amino-acyl groups"/>
    <property type="evidence" value="ECO:0007669"/>
    <property type="project" value="InterPro"/>
</dbReference>
<accession>A0A7S8IGL8</accession>
<dbReference type="KEGG" id="pmet:G4Y79_11345"/>
<dbReference type="RefSeq" id="WP_195172994.1">
    <property type="nucleotide sequence ID" value="NZ_CP062983.1"/>
</dbReference>
<dbReference type="InterPro" id="IPR051531">
    <property type="entry name" value="N-acetyltransferase"/>
</dbReference>
<gene>
    <name evidence="2" type="ORF">G4Y79_11345</name>
</gene>
<dbReference type="InterPro" id="IPR000182">
    <property type="entry name" value="GNAT_dom"/>
</dbReference>
<dbReference type="Proteomes" id="UP000594468">
    <property type="component" value="Chromosome"/>
</dbReference>
<evidence type="ECO:0000313" key="3">
    <source>
        <dbReference type="Proteomes" id="UP000594468"/>
    </source>
</evidence>
<evidence type="ECO:0000313" key="2">
    <source>
        <dbReference type="EMBL" id="QPC84931.1"/>
    </source>
</evidence>
<reference evidence="2 3" key="1">
    <citation type="submission" date="2020-02" db="EMBL/GenBank/DDBJ databases">
        <authorList>
            <person name="Zheng R.K."/>
            <person name="Sun C.M."/>
        </authorList>
    </citation>
    <scope>NUCLEOTIDE SEQUENCE [LARGE SCALE GENOMIC DNA]</scope>
    <source>
        <strain evidence="3">rifampicinis</strain>
    </source>
</reference>
<dbReference type="PANTHER" id="PTHR43792">
    <property type="entry name" value="GNAT FAMILY, PUTATIVE (AFU_ORTHOLOGUE AFUA_3G00765)-RELATED-RELATED"/>
    <property type="match status" value="1"/>
</dbReference>
<keyword evidence="2" id="KW-0808">Transferase</keyword>
<dbReference type="SUPFAM" id="SSF55729">
    <property type="entry name" value="Acyl-CoA N-acyltransferases (Nat)"/>
    <property type="match status" value="1"/>
</dbReference>